<proteinExistence type="predicted"/>
<evidence type="ECO:0000313" key="3">
    <source>
        <dbReference type="Proteomes" id="UP000807469"/>
    </source>
</evidence>
<dbReference type="Proteomes" id="UP000807469">
    <property type="component" value="Unassembled WGS sequence"/>
</dbReference>
<gene>
    <name evidence="2" type="ORF">BDN70DRAFT_998753</name>
</gene>
<organism evidence="2 3">
    <name type="scientific">Pholiota conissans</name>
    <dbReference type="NCBI Taxonomy" id="109636"/>
    <lineage>
        <taxon>Eukaryota</taxon>
        <taxon>Fungi</taxon>
        <taxon>Dikarya</taxon>
        <taxon>Basidiomycota</taxon>
        <taxon>Agaricomycotina</taxon>
        <taxon>Agaricomycetes</taxon>
        <taxon>Agaricomycetidae</taxon>
        <taxon>Agaricales</taxon>
        <taxon>Agaricineae</taxon>
        <taxon>Strophariaceae</taxon>
        <taxon>Pholiota</taxon>
    </lineage>
</organism>
<keyword evidence="3" id="KW-1185">Reference proteome</keyword>
<protein>
    <submittedName>
        <fullName evidence="2">Uncharacterized protein</fullName>
    </submittedName>
</protein>
<name>A0A9P5YNZ9_9AGAR</name>
<dbReference type="AlphaFoldDB" id="A0A9P5YNZ9"/>
<sequence length="93" mass="10660">MRAAPLLDCEVLYQTKAAKAHEEMVKLEKAMEKTREGMTLRREMTKNIALLAKRVHKLDDEMLELRRSSAATRTQIANLEANVSMLMETVEDL</sequence>
<evidence type="ECO:0000256" key="1">
    <source>
        <dbReference type="SAM" id="Coils"/>
    </source>
</evidence>
<accession>A0A9P5YNZ9</accession>
<dbReference type="EMBL" id="MU155772">
    <property type="protein sequence ID" value="KAF9471050.1"/>
    <property type="molecule type" value="Genomic_DNA"/>
</dbReference>
<comment type="caution">
    <text evidence="2">The sequence shown here is derived from an EMBL/GenBank/DDBJ whole genome shotgun (WGS) entry which is preliminary data.</text>
</comment>
<evidence type="ECO:0000313" key="2">
    <source>
        <dbReference type="EMBL" id="KAF9471050.1"/>
    </source>
</evidence>
<feature type="non-terminal residue" evidence="2">
    <location>
        <position position="93"/>
    </location>
</feature>
<feature type="coiled-coil region" evidence="1">
    <location>
        <begin position="17"/>
        <end position="82"/>
    </location>
</feature>
<keyword evidence="1" id="KW-0175">Coiled coil</keyword>
<reference evidence="2" key="1">
    <citation type="submission" date="2020-11" db="EMBL/GenBank/DDBJ databases">
        <authorList>
            <consortium name="DOE Joint Genome Institute"/>
            <person name="Ahrendt S."/>
            <person name="Riley R."/>
            <person name="Andreopoulos W."/>
            <person name="Labutti K."/>
            <person name="Pangilinan J."/>
            <person name="Ruiz-Duenas F.J."/>
            <person name="Barrasa J.M."/>
            <person name="Sanchez-Garcia M."/>
            <person name="Camarero S."/>
            <person name="Miyauchi S."/>
            <person name="Serrano A."/>
            <person name="Linde D."/>
            <person name="Babiker R."/>
            <person name="Drula E."/>
            <person name="Ayuso-Fernandez I."/>
            <person name="Pacheco R."/>
            <person name="Padilla G."/>
            <person name="Ferreira P."/>
            <person name="Barriuso J."/>
            <person name="Kellner H."/>
            <person name="Castanera R."/>
            <person name="Alfaro M."/>
            <person name="Ramirez L."/>
            <person name="Pisabarro A.G."/>
            <person name="Kuo A."/>
            <person name="Tritt A."/>
            <person name="Lipzen A."/>
            <person name="He G."/>
            <person name="Yan M."/>
            <person name="Ng V."/>
            <person name="Cullen D."/>
            <person name="Martin F."/>
            <person name="Rosso M.-N."/>
            <person name="Henrissat B."/>
            <person name="Hibbett D."/>
            <person name="Martinez A.T."/>
            <person name="Grigoriev I.V."/>
        </authorList>
    </citation>
    <scope>NUCLEOTIDE SEQUENCE</scope>
    <source>
        <strain evidence="2">CIRM-BRFM 674</strain>
    </source>
</reference>